<evidence type="ECO:0000313" key="3">
    <source>
        <dbReference type="Proteomes" id="UP000757540"/>
    </source>
</evidence>
<evidence type="ECO:0000313" key="2">
    <source>
        <dbReference type="EMBL" id="NOV98688.1"/>
    </source>
</evidence>
<dbReference type="SUPFAM" id="SSF51679">
    <property type="entry name" value="Bacterial luciferase-like"/>
    <property type="match status" value="1"/>
</dbReference>
<sequence length="367" mass="40144">MQFGLTFFPVFDPALRTPADYYDEVMELSVHADRLGLEHVQVVEHQLSGYGGYSPDPVTLLTAIAARTERIRLTTGAVVAAFGHPIRLAASLALLDQLSHGRLDVGFGRAFLPTEFDAFGVPMDESRVRFARNVETVVRLWTEEDVSSDLPWATFDPVTVYPRPHQAPHPPVFVASTTSLDSCVAAGRAGYHLQVVPTVTPRPQLQEMLAAYREARESAGHGPGRVQIKYTCYLGDDREVALADGRRWEANYIEHMATAVSSWSTRRSADYAGYEQLVDKIRGYDFDRALGNDTVLAGTPQDVADQLGRVSRWFGEDVTVSLHLNPGLLGAVKAHRALDLLVEEVAPRLGATVTTPVAQDAAPALPA</sequence>
<name>A0ABX2A9G9_9MICO</name>
<dbReference type="PANTHER" id="PTHR30137">
    <property type="entry name" value="LUCIFERASE-LIKE MONOOXYGENASE"/>
    <property type="match status" value="1"/>
</dbReference>
<dbReference type="InterPro" id="IPR050766">
    <property type="entry name" value="Bact_Lucif_Oxidored"/>
</dbReference>
<organism evidence="2 3">
    <name type="scientific">Isoptericola halotolerans</name>
    <dbReference type="NCBI Taxonomy" id="300560"/>
    <lineage>
        <taxon>Bacteria</taxon>
        <taxon>Bacillati</taxon>
        <taxon>Actinomycetota</taxon>
        <taxon>Actinomycetes</taxon>
        <taxon>Micrococcales</taxon>
        <taxon>Promicromonosporaceae</taxon>
        <taxon>Isoptericola</taxon>
    </lineage>
</organism>
<dbReference type="InterPro" id="IPR011251">
    <property type="entry name" value="Luciferase-like_dom"/>
</dbReference>
<evidence type="ECO:0000259" key="1">
    <source>
        <dbReference type="Pfam" id="PF00296"/>
    </source>
</evidence>
<dbReference type="PANTHER" id="PTHR30137:SF6">
    <property type="entry name" value="LUCIFERASE-LIKE MONOOXYGENASE"/>
    <property type="match status" value="1"/>
</dbReference>
<dbReference type="RefSeq" id="WP_171784886.1">
    <property type="nucleotide sequence ID" value="NZ_BAAAML010000003.1"/>
</dbReference>
<feature type="domain" description="Luciferase-like" evidence="1">
    <location>
        <begin position="1"/>
        <end position="310"/>
    </location>
</feature>
<gene>
    <name evidence="2" type="ORF">HDG69_003283</name>
</gene>
<dbReference type="Proteomes" id="UP000757540">
    <property type="component" value="Unassembled WGS sequence"/>
</dbReference>
<keyword evidence="3" id="KW-1185">Reference proteome</keyword>
<dbReference type="InterPro" id="IPR036661">
    <property type="entry name" value="Luciferase-like_sf"/>
</dbReference>
<comment type="caution">
    <text evidence="2">The sequence shown here is derived from an EMBL/GenBank/DDBJ whole genome shotgun (WGS) entry which is preliminary data.</text>
</comment>
<dbReference type="Pfam" id="PF00296">
    <property type="entry name" value="Bac_luciferase"/>
    <property type="match status" value="1"/>
</dbReference>
<accession>A0ABX2A9G9</accession>
<reference evidence="2 3" key="1">
    <citation type="submission" date="2020-05" db="EMBL/GenBank/DDBJ databases">
        <title>Genomic Encyclopedia of Type Strains, Phase III (KMG-III): the genomes of soil and plant-associated and newly described type strains.</title>
        <authorList>
            <person name="Whitman W."/>
        </authorList>
    </citation>
    <scope>NUCLEOTIDE SEQUENCE [LARGE SCALE GENOMIC DNA]</scope>
    <source>
        <strain evidence="2 3">KCTC 19046</strain>
    </source>
</reference>
<proteinExistence type="predicted"/>
<dbReference type="EMBL" id="JABEZU010000004">
    <property type="protein sequence ID" value="NOV98688.1"/>
    <property type="molecule type" value="Genomic_DNA"/>
</dbReference>
<protein>
    <submittedName>
        <fullName evidence="2">Alkanesulfonate monooxygenase SsuD/methylene tetrahydromethanopterin reductase-like flavin-dependent oxidoreductase (Luciferase family)</fullName>
    </submittedName>
</protein>
<dbReference type="Gene3D" id="3.20.20.30">
    <property type="entry name" value="Luciferase-like domain"/>
    <property type="match status" value="1"/>
</dbReference>